<dbReference type="PANTHER" id="PTHR32319">
    <property type="entry name" value="BACTERIAL HEMOLYSIN-LIKE PROTEIN"/>
    <property type="match status" value="1"/>
</dbReference>
<accession>A0A430G3D7</accession>
<evidence type="ECO:0000259" key="4">
    <source>
        <dbReference type="SMART" id="SM00363"/>
    </source>
</evidence>
<dbReference type="SMART" id="SM00363">
    <property type="entry name" value="S4"/>
    <property type="match status" value="1"/>
</dbReference>
<evidence type="ECO:0000313" key="5">
    <source>
        <dbReference type="EMBL" id="RSY84722.1"/>
    </source>
</evidence>
<comment type="similarity">
    <text evidence="2">Belongs to the TlyA family.</text>
</comment>
<dbReference type="InterPro" id="IPR002877">
    <property type="entry name" value="RNA_MeTrfase_FtsJ_dom"/>
</dbReference>
<dbReference type="PANTHER" id="PTHR32319:SF0">
    <property type="entry name" value="BACTERIAL HEMOLYSIN-LIKE PROTEIN"/>
    <property type="match status" value="1"/>
</dbReference>
<dbReference type="SUPFAM" id="SSF53335">
    <property type="entry name" value="S-adenosyl-L-methionine-dependent methyltransferases"/>
    <property type="match status" value="1"/>
</dbReference>
<keyword evidence="5" id="KW-0808">Transferase</keyword>
<dbReference type="RefSeq" id="WP_126004561.1">
    <property type="nucleotide sequence ID" value="NZ_QQYZ01000009.1"/>
</dbReference>
<dbReference type="Pfam" id="PF01728">
    <property type="entry name" value="FtsJ"/>
    <property type="match status" value="1"/>
</dbReference>
<dbReference type="Gene3D" id="3.40.50.150">
    <property type="entry name" value="Vaccinia Virus protein VP39"/>
    <property type="match status" value="1"/>
</dbReference>
<dbReference type="InterPro" id="IPR029063">
    <property type="entry name" value="SAM-dependent_MTases_sf"/>
</dbReference>
<protein>
    <submittedName>
        <fullName evidence="5">TlyA family RNA methyltransferase</fullName>
    </submittedName>
</protein>
<reference evidence="5 6" key="1">
    <citation type="submission" date="2018-07" db="EMBL/GenBank/DDBJ databases">
        <title>Genomic and Epidemiologic Investigation of an Indolent Hospital Outbreak.</title>
        <authorList>
            <person name="Johnson R.C."/>
            <person name="Deming C."/>
            <person name="Conlan S."/>
            <person name="Zellmer C.J."/>
            <person name="Michelin A.V."/>
            <person name="Lee-Lin S."/>
            <person name="Thomas P.J."/>
            <person name="Park M."/>
            <person name="Weingarten R.A."/>
            <person name="Less J."/>
            <person name="Dekker J.P."/>
            <person name="Frank K.M."/>
            <person name="Musser K.A."/>
            <person name="Mcquiston J.R."/>
            <person name="Henderson D.K."/>
            <person name="Lau A.F."/>
            <person name="Palmore T.N."/>
            <person name="Segre J.A."/>
        </authorList>
    </citation>
    <scope>NUCLEOTIDE SEQUENCE [LARGE SCALE GENOMIC DNA]</scope>
    <source>
        <strain evidence="5 6">SK-CDC1_0717</strain>
    </source>
</reference>
<dbReference type="PIRSF" id="PIRSF005578">
    <property type="entry name" value="TlyA"/>
    <property type="match status" value="1"/>
</dbReference>
<dbReference type="SUPFAM" id="SSF55174">
    <property type="entry name" value="Alpha-L RNA-binding motif"/>
    <property type="match status" value="1"/>
</dbReference>
<feature type="domain" description="RNA-binding S4" evidence="4">
    <location>
        <begin position="4"/>
        <end position="66"/>
    </location>
</feature>
<dbReference type="InterPro" id="IPR047048">
    <property type="entry name" value="TlyA"/>
</dbReference>
<evidence type="ECO:0000256" key="3">
    <source>
        <dbReference type="PROSITE-ProRule" id="PRU00182"/>
    </source>
</evidence>
<dbReference type="PROSITE" id="PS50889">
    <property type="entry name" value="S4"/>
    <property type="match status" value="1"/>
</dbReference>
<dbReference type="NCBIfam" id="TIGR00478">
    <property type="entry name" value="tly"/>
    <property type="match status" value="1"/>
</dbReference>
<dbReference type="GO" id="GO:0032259">
    <property type="term" value="P:methylation"/>
    <property type="evidence" value="ECO:0007669"/>
    <property type="project" value="UniProtKB-KW"/>
</dbReference>
<dbReference type="Proteomes" id="UP000287746">
    <property type="component" value="Unassembled WGS sequence"/>
</dbReference>
<dbReference type="GO" id="GO:0008168">
    <property type="term" value="F:methyltransferase activity"/>
    <property type="evidence" value="ECO:0007669"/>
    <property type="project" value="UniProtKB-KW"/>
</dbReference>
<keyword evidence="5" id="KW-0489">Methyltransferase</keyword>
<dbReference type="Pfam" id="PF01479">
    <property type="entry name" value="S4"/>
    <property type="match status" value="1"/>
</dbReference>
<dbReference type="AlphaFoldDB" id="A0A430G3D7"/>
<sequence length="265" mass="28232">MAKTRPDQLLVERGLAESRTRAQALILAGLVFSGDKRIDKPGQPIALDAPLEVKGRDHPWVSRGGVKLAHGLDHFGIDPTGMVAIDVGSSTGGFTDVLLTRGATRVYAVDSGTNQLAWKLRQDERVVVHEQTSARVLTPGHVPEPIDIVVCDASFIGLAKVLERPFAFVREGAWVVALIKPQFEAGRDEVGKGGVVRDPAVHERVCAEVVAWLEKAGWTVASVTPSPITGPEGNIEFLVAARAGKAGPFAEPPQNGTGGDYVTKQ</sequence>
<dbReference type="InterPro" id="IPR004538">
    <property type="entry name" value="Hemolysin_A/TlyA"/>
</dbReference>
<dbReference type="InterPro" id="IPR036986">
    <property type="entry name" value="S4_RNA-bd_sf"/>
</dbReference>
<dbReference type="Gene3D" id="3.10.290.10">
    <property type="entry name" value="RNA-binding S4 domain"/>
    <property type="match status" value="1"/>
</dbReference>
<evidence type="ECO:0000256" key="1">
    <source>
        <dbReference type="ARBA" id="ARBA00022884"/>
    </source>
</evidence>
<organism evidence="5 6">
    <name type="scientific">Sphingomonas koreensis</name>
    <dbReference type="NCBI Taxonomy" id="93064"/>
    <lineage>
        <taxon>Bacteria</taxon>
        <taxon>Pseudomonadati</taxon>
        <taxon>Pseudomonadota</taxon>
        <taxon>Alphaproteobacteria</taxon>
        <taxon>Sphingomonadales</taxon>
        <taxon>Sphingomonadaceae</taxon>
        <taxon>Sphingomonas</taxon>
    </lineage>
</organism>
<dbReference type="CDD" id="cd00165">
    <property type="entry name" value="S4"/>
    <property type="match status" value="1"/>
</dbReference>
<gene>
    <name evidence="5" type="ORF">DAH66_11660</name>
</gene>
<evidence type="ECO:0000256" key="2">
    <source>
        <dbReference type="ARBA" id="ARBA00029460"/>
    </source>
</evidence>
<dbReference type="EMBL" id="QQYZ01000009">
    <property type="protein sequence ID" value="RSY84722.1"/>
    <property type="molecule type" value="Genomic_DNA"/>
</dbReference>
<name>A0A430G3D7_9SPHN</name>
<evidence type="ECO:0000313" key="6">
    <source>
        <dbReference type="Proteomes" id="UP000287746"/>
    </source>
</evidence>
<dbReference type="CDD" id="cd02440">
    <property type="entry name" value="AdoMet_MTases"/>
    <property type="match status" value="1"/>
</dbReference>
<keyword evidence="1 3" id="KW-0694">RNA-binding</keyword>
<dbReference type="GO" id="GO:0003723">
    <property type="term" value="F:RNA binding"/>
    <property type="evidence" value="ECO:0007669"/>
    <property type="project" value="UniProtKB-KW"/>
</dbReference>
<proteinExistence type="inferred from homology"/>
<comment type="caution">
    <text evidence="5">The sequence shown here is derived from an EMBL/GenBank/DDBJ whole genome shotgun (WGS) entry which is preliminary data.</text>
</comment>
<dbReference type="InterPro" id="IPR002942">
    <property type="entry name" value="S4_RNA-bd"/>
</dbReference>